<dbReference type="InterPro" id="IPR036390">
    <property type="entry name" value="WH_DNA-bd_sf"/>
</dbReference>
<protein>
    <submittedName>
        <fullName evidence="2">ArsR family transcriptional regulator</fullName>
    </submittedName>
</protein>
<dbReference type="Pfam" id="PF01022">
    <property type="entry name" value="HTH_5"/>
    <property type="match status" value="1"/>
</dbReference>
<dbReference type="GO" id="GO:0003700">
    <property type="term" value="F:DNA-binding transcription factor activity"/>
    <property type="evidence" value="ECO:0007669"/>
    <property type="project" value="InterPro"/>
</dbReference>
<dbReference type="EMBL" id="QVNQ01000002">
    <property type="protein sequence ID" value="RFS86542.1"/>
    <property type="molecule type" value="Genomic_DNA"/>
</dbReference>
<dbReference type="AlphaFoldDB" id="A0A372GN30"/>
<dbReference type="PANTHER" id="PTHR38600:SF1">
    <property type="entry name" value="TRANSCRIPTIONAL REGULATORY PROTEIN"/>
    <property type="match status" value="1"/>
</dbReference>
<comment type="caution">
    <text evidence="2">The sequence shown here is derived from an EMBL/GenBank/DDBJ whole genome shotgun (WGS) entry which is preliminary data.</text>
</comment>
<keyword evidence="3" id="KW-1185">Reference proteome</keyword>
<dbReference type="OrthoDB" id="9806976at2"/>
<dbReference type="InterPro" id="IPR036388">
    <property type="entry name" value="WH-like_DNA-bd_sf"/>
</dbReference>
<name>A0A372GN30_9ACTN</name>
<accession>A0A372GN30</accession>
<dbReference type="Gene3D" id="1.10.10.10">
    <property type="entry name" value="Winged helix-like DNA-binding domain superfamily/Winged helix DNA-binding domain"/>
    <property type="match status" value="1"/>
</dbReference>
<dbReference type="SMART" id="SM00418">
    <property type="entry name" value="HTH_ARSR"/>
    <property type="match status" value="1"/>
</dbReference>
<organism evidence="2 3">
    <name type="scientific">Actinomadura spongiicola</name>
    <dbReference type="NCBI Taxonomy" id="2303421"/>
    <lineage>
        <taxon>Bacteria</taxon>
        <taxon>Bacillati</taxon>
        <taxon>Actinomycetota</taxon>
        <taxon>Actinomycetes</taxon>
        <taxon>Streptosporangiales</taxon>
        <taxon>Thermomonosporaceae</taxon>
        <taxon>Actinomadura</taxon>
    </lineage>
</organism>
<evidence type="ECO:0000313" key="2">
    <source>
        <dbReference type="EMBL" id="RFS86542.1"/>
    </source>
</evidence>
<dbReference type="InterPro" id="IPR001845">
    <property type="entry name" value="HTH_ArsR_DNA-bd_dom"/>
</dbReference>
<dbReference type="PRINTS" id="PR00778">
    <property type="entry name" value="HTHARSR"/>
</dbReference>
<dbReference type="CDD" id="cd00090">
    <property type="entry name" value="HTH_ARSR"/>
    <property type="match status" value="1"/>
</dbReference>
<evidence type="ECO:0000259" key="1">
    <source>
        <dbReference type="PROSITE" id="PS50987"/>
    </source>
</evidence>
<gene>
    <name evidence="2" type="ORF">D0T12_08205</name>
</gene>
<evidence type="ECO:0000313" key="3">
    <source>
        <dbReference type="Proteomes" id="UP000262882"/>
    </source>
</evidence>
<dbReference type="PROSITE" id="PS50987">
    <property type="entry name" value="HTH_ARSR_2"/>
    <property type="match status" value="1"/>
</dbReference>
<dbReference type="PANTHER" id="PTHR38600">
    <property type="entry name" value="TRANSCRIPTIONAL REGULATORY PROTEIN"/>
    <property type="match status" value="1"/>
</dbReference>
<reference evidence="2 3" key="1">
    <citation type="submission" date="2018-08" db="EMBL/GenBank/DDBJ databases">
        <title>Actinomadura spongicola sp. nov., isolated from marine sponge Leucetta chagosensis.</title>
        <authorList>
            <person name="Li L."/>
            <person name="Lin H.W."/>
        </authorList>
    </citation>
    <scope>NUCLEOTIDE SEQUENCE [LARGE SCALE GENOMIC DNA]</scope>
    <source>
        <strain evidence="2 3">LHW52907</strain>
    </source>
</reference>
<dbReference type="SUPFAM" id="SSF46785">
    <property type="entry name" value="Winged helix' DNA-binding domain"/>
    <property type="match status" value="1"/>
</dbReference>
<dbReference type="InterPro" id="IPR011991">
    <property type="entry name" value="ArsR-like_HTH"/>
</dbReference>
<dbReference type="RefSeq" id="WP_117398823.1">
    <property type="nucleotide sequence ID" value="NZ_QVNQ01000002.1"/>
</dbReference>
<sequence length="109" mass="12435">MAGGAKGVDVFAALASPVRREITALLLDGPRPVNDLASHFAMSRPSVSEHLKVLRDAGLVSERRSGRQRVYRLEPDPLRELSQWLHPYERFWREKLADLRELLDEEDDS</sequence>
<dbReference type="NCBIfam" id="NF033788">
    <property type="entry name" value="HTH_metalloreg"/>
    <property type="match status" value="1"/>
</dbReference>
<feature type="domain" description="HTH arsR-type" evidence="1">
    <location>
        <begin position="1"/>
        <end position="93"/>
    </location>
</feature>
<proteinExistence type="predicted"/>
<dbReference type="Proteomes" id="UP000262882">
    <property type="component" value="Unassembled WGS sequence"/>
</dbReference>